<evidence type="ECO:0000313" key="2">
    <source>
        <dbReference type="Proteomes" id="UP000183417"/>
    </source>
</evidence>
<proteinExistence type="predicted"/>
<reference evidence="1 2" key="1">
    <citation type="submission" date="2016-10" db="EMBL/GenBank/DDBJ databases">
        <authorList>
            <person name="de Groot N.N."/>
        </authorList>
    </citation>
    <scope>NUCLEOTIDE SEQUENCE [LARGE SCALE GENOMIC DNA]</scope>
    <source>
        <strain evidence="1 2">LMG 24775</strain>
    </source>
</reference>
<dbReference type="RefSeq" id="WP_074922862.1">
    <property type="nucleotide sequence ID" value="NZ_CP141274.1"/>
</dbReference>
<dbReference type="Proteomes" id="UP000183417">
    <property type="component" value="Unassembled WGS sequence"/>
</dbReference>
<protein>
    <submittedName>
        <fullName evidence="1">Uncharacterized protein</fullName>
    </submittedName>
</protein>
<dbReference type="EMBL" id="FNPE01000013">
    <property type="protein sequence ID" value="SDZ16555.1"/>
    <property type="molecule type" value="Genomic_DNA"/>
</dbReference>
<evidence type="ECO:0000313" key="1">
    <source>
        <dbReference type="EMBL" id="SDZ16555.1"/>
    </source>
</evidence>
<dbReference type="AlphaFoldDB" id="A0A1H3QU63"/>
<dbReference type="GeneID" id="94692811"/>
<gene>
    <name evidence="1" type="ORF">SAMN05421547_113128</name>
</gene>
<organism evidence="1 2">
    <name type="scientific">Delftia lacustris</name>
    <dbReference type="NCBI Taxonomy" id="558537"/>
    <lineage>
        <taxon>Bacteria</taxon>
        <taxon>Pseudomonadati</taxon>
        <taxon>Pseudomonadota</taxon>
        <taxon>Betaproteobacteria</taxon>
        <taxon>Burkholderiales</taxon>
        <taxon>Comamonadaceae</taxon>
        <taxon>Delftia</taxon>
    </lineage>
</organism>
<name>A0A1H3QU63_9BURK</name>
<sequence>MPEAKLNVATCPGHPTLLTSFTADGPVMALDLATVPREILERITARALSVEAEWQSGSITTEYLGGKAALECLTIAANALDQHFLPLVPRVRDLASHGMTFEAEGQTYPVIRGGEVVCVAQTDLSPLELAAVRSWLRLNVAAATERSVTFQLRLEQFEREGPAHRCLQPTQI</sequence>
<accession>A0A1H3QU63</accession>